<reference evidence="1 2" key="1">
    <citation type="submission" date="2017-12" db="EMBL/GenBank/DDBJ databases">
        <title>Characterization of six clinical isolates of Enterochimera gen. nov., a novel genus of the Yersiniaciae family and the three species Enterochimera arupensis sp. nov., Enterochimera coloradensis sp. nov, and Enterochimera californica sp. nov.</title>
        <authorList>
            <person name="Rossi A."/>
            <person name="Fisher M."/>
        </authorList>
    </citation>
    <scope>NUCLEOTIDE SEQUENCE [LARGE SCALE GENOMIC DNA]</scope>
    <source>
        <strain evidence="2">2016-Iso4</strain>
    </source>
</reference>
<name>A0A2N5E6W4_9GAMM</name>
<protein>
    <submittedName>
        <fullName evidence="1">Cellulose synthase</fullName>
    </submittedName>
</protein>
<dbReference type="InterPro" id="IPR038470">
    <property type="entry name" value="Cellsynth_D_sf"/>
</dbReference>
<dbReference type="Gene3D" id="3.30.70.2590">
    <property type="match status" value="1"/>
</dbReference>
<proteinExistence type="predicted"/>
<dbReference type="OrthoDB" id="6078279at2"/>
<dbReference type="InterPro" id="IPR022798">
    <property type="entry name" value="BcsD_bac"/>
</dbReference>
<organism evidence="1 2">
    <name type="scientific">Chimaeribacter coloradensis</name>
    <dbReference type="NCBI Taxonomy" id="2060068"/>
    <lineage>
        <taxon>Bacteria</taxon>
        <taxon>Pseudomonadati</taxon>
        <taxon>Pseudomonadota</taxon>
        <taxon>Gammaproteobacteria</taxon>
        <taxon>Enterobacterales</taxon>
        <taxon>Yersiniaceae</taxon>
        <taxon>Chimaeribacter</taxon>
    </lineage>
</organism>
<accession>A0A2N5E6W4</accession>
<dbReference type="GO" id="GO:0030244">
    <property type="term" value="P:cellulose biosynthetic process"/>
    <property type="evidence" value="ECO:0007669"/>
    <property type="project" value="InterPro"/>
</dbReference>
<sequence length="156" mass="17199">MQDAHTQQLAYHQRRQHQPGWQDLVQTLFSGILATAEGEDGHQFLRMMGGDLARRHPLAACHTVGGLEDSLNQLLATFDWGEVTLTPGERGLTLTHIAWPVAPQADAAGWQAAFAAVLEGAYAAWLQAQGGHDQVPLRWQGPNPQQTLLFRYQKGL</sequence>
<dbReference type="AlphaFoldDB" id="A0A2N5E6W4"/>
<evidence type="ECO:0000313" key="1">
    <source>
        <dbReference type="EMBL" id="PLR37050.1"/>
    </source>
</evidence>
<dbReference type="EMBL" id="PJZH01000005">
    <property type="protein sequence ID" value="PLR37050.1"/>
    <property type="molecule type" value="Genomic_DNA"/>
</dbReference>
<keyword evidence="2" id="KW-1185">Reference proteome</keyword>
<gene>
    <name evidence="1" type="ORF">CYR32_07670</name>
</gene>
<dbReference type="Proteomes" id="UP000234503">
    <property type="component" value="Unassembled WGS sequence"/>
</dbReference>
<comment type="caution">
    <text evidence="1">The sequence shown here is derived from an EMBL/GenBank/DDBJ whole genome shotgun (WGS) entry which is preliminary data.</text>
</comment>
<evidence type="ECO:0000313" key="2">
    <source>
        <dbReference type="Proteomes" id="UP000234503"/>
    </source>
</evidence>
<dbReference type="Pfam" id="PF03500">
    <property type="entry name" value="Cellsynth_D"/>
    <property type="match status" value="1"/>
</dbReference>